<keyword evidence="3" id="KW-1185">Reference proteome</keyword>
<evidence type="ECO:0000313" key="2">
    <source>
        <dbReference type="EMBL" id="GGJ54635.1"/>
    </source>
</evidence>
<evidence type="ECO:0000313" key="3">
    <source>
        <dbReference type="Proteomes" id="UP000606115"/>
    </source>
</evidence>
<reference evidence="3" key="1">
    <citation type="journal article" date="2019" name="Int. J. Syst. Evol. Microbiol.">
        <title>The Global Catalogue of Microorganisms (GCM) 10K type strain sequencing project: providing services to taxonomists for standard genome sequencing and annotation.</title>
        <authorList>
            <consortium name="The Broad Institute Genomics Platform"/>
            <consortium name="The Broad Institute Genome Sequencing Center for Infectious Disease"/>
            <person name="Wu L."/>
            <person name="Ma J."/>
        </authorList>
    </citation>
    <scope>NUCLEOTIDE SEQUENCE [LARGE SCALE GENOMIC DNA]</scope>
    <source>
        <strain evidence="3">CGMCC 1.3685</strain>
    </source>
</reference>
<dbReference type="Proteomes" id="UP000606115">
    <property type="component" value="Unassembled WGS sequence"/>
</dbReference>
<dbReference type="EMBL" id="BMKX01000002">
    <property type="protein sequence ID" value="GGJ54635.1"/>
    <property type="molecule type" value="Genomic_DNA"/>
</dbReference>
<dbReference type="CDD" id="cd04301">
    <property type="entry name" value="NAT_SF"/>
    <property type="match status" value="1"/>
</dbReference>
<dbReference type="InterPro" id="IPR000182">
    <property type="entry name" value="GNAT_dom"/>
</dbReference>
<evidence type="ECO:0000259" key="1">
    <source>
        <dbReference type="PROSITE" id="PS51186"/>
    </source>
</evidence>
<accession>A0ABQ2DI68</accession>
<dbReference type="PANTHER" id="PTHR39173">
    <property type="entry name" value="ACETYLTRANSFERASE"/>
    <property type="match status" value="1"/>
</dbReference>
<dbReference type="GeneID" id="303303542"/>
<dbReference type="Gene3D" id="3.40.630.30">
    <property type="match status" value="1"/>
</dbReference>
<dbReference type="RefSeq" id="WP_096256582.1">
    <property type="nucleotide sequence ID" value="NZ_BMKX01000002.1"/>
</dbReference>
<sequence>MTSLRLLPPSAHLHESWLRNTEEWDGADQQGASVFLADKYGWDLKSPKDFSRWVRLLNDLADTQHQPPTGFVNQCTLWLERDEEYLGAVSLRYALINDFLQVVGGHIGYGIRPSARGEGLAAQALKAILEVARTRGMRQVLLTCDDSNIGSAKTIVACGGRLERILPVEELAAQFGSVAPVRRYWIDL</sequence>
<gene>
    <name evidence="2" type="ORF">GCM10007173_11580</name>
</gene>
<proteinExistence type="predicted"/>
<organism evidence="2 3">
    <name type="scientific">Glutamicibacter ardleyensis</name>
    <dbReference type="NCBI Taxonomy" id="225894"/>
    <lineage>
        <taxon>Bacteria</taxon>
        <taxon>Bacillati</taxon>
        <taxon>Actinomycetota</taxon>
        <taxon>Actinomycetes</taxon>
        <taxon>Micrococcales</taxon>
        <taxon>Micrococcaceae</taxon>
        <taxon>Glutamicibacter</taxon>
    </lineage>
</organism>
<dbReference type="Pfam" id="PF13302">
    <property type="entry name" value="Acetyltransf_3"/>
    <property type="match status" value="1"/>
</dbReference>
<name>A0ABQ2DI68_9MICC</name>
<dbReference type="PANTHER" id="PTHR39173:SF1">
    <property type="entry name" value="ACETYLTRANSFERASE"/>
    <property type="match status" value="1"/>
</dbReference>
<dbReference type="SUPFAM" id="SSF55729">
    <property type="entry name" value="Acyl-CoA N-acyltransferases (Nat)"/>
    <property type="match status" value="1"/>
</dbReference>
<dbReference type="PROSITE" id="PS51186">
    <property type="entry name" value="GNAT"/>
    <property type="match status" value="1"/>
</dbReference>
<protein>
    <recommendedName>
        <fullName evidence="1">N-acetyltransferase domain-containing protein</fullName>
    </recommendedName>
</protein>
<dbReference type="InterPro" id="IPR016181">
    <property type="entry name" value="Acyl_CoA_acyltransferase"/>
</dbReference>
<comment type="caution">
    <text evidence="2">The sequence shown here is derived from an EMBL/GenBank/DDBJ whole genome shotgun (WGS) entry which is preliminary data.</text>
</comment>
<feature type="domain" description="N-acetyltransferase" evidence="1">
    <location>
        <begin position="40"/>
        <end position="187"/>
    </location>
</feature>